<keyword evidence="4 9" id="KW-0813">Transport</keyword>
<comment type="function">
    <text evidence="9">Required for normal Golgi function.</text>
</comment>
<feature type="compositionally biased region" description="Polar residues" evidence="11">
    <location>
        <begin position="455"/>
        <end position="476"/>
    </location>
</feature>
<feature type="domain" description="Conserved Oligomeric Golgi complex subunit 6 C-terminal" evidence="13">
    <location>
        <begin position="271"/>
        <end position="509"/>
    </location>
</feature>
<dbReference type="GO" id="GO:0017119">
    <property type="term" value="C:Golgi transport complex"/>
    <property type="evidence" value="ECO:0007669"/>
    <property type="project" value="UniProtKB-UniRule"/>
</dbReference>
<feature type="region of interest" description="Disordered" evidence="11">
    <location>
        <begin position="694"/>
        <end position="716"/>
    </location>
</feature>
<evidence type="ECO:0000313" key="14">
    <source>
        <dbReference type="EMBL" id="KAG5493802.1"/>
    </source>
</evidence>
<dbReference type="InterPro" id="IPR048369">
    <property type="entry name" value="COG6_C"/>
</dbReference>
<keyword evidence="6 9" id="KW-0333">Golgi apparatus</keyword>
<dbReference type="GO" id="GO:0006891">
    <property type="term" value="P:intra-Golgi vesicle-mediated transport"/>
    <property type="evidence" value="ECO:0007669"/>
    <property type="project" value="UniProtKB-UniRule"/>
</dbReference>
<evidence type="ECO:0000256" key="4">
    <source>
        <dbReference type="ARBA" id="ARBA00022448"/>
    </source>
</evidence>
<proteinExistence type="inferred from homology"/>
<feature type="region of interest" description="Disordered" evidence="11">
    <location>
        <begin position="527"/>
        <end position="552"/>
    </location>
</feature>
<feature type="region of interest" description="Disordered" evidence="11">
    <location>
        <begin position="375"/>
        <end position="406"/>
    </location>
</feature>
<feature type="region of interest" description="Disordered" evidence="11">
    <location>
        <begin position="1"/>
        <end position="55"/>
    </location>
</feature>
<name>A0A836HWJ7_9TRYP</name>
<evidence type="ECO:0000256" key="6">
    <source>
        <dbReference type="ARBA" id="ARBA00023034"/>
    </source>
</evidence>
<feature type="domain" description="Conserved oligomeric complex COG6 N-terminal" evidence="12">
    <location>
        <begin position="130"/>
        <end position="235"/>
    </location>
</feature>
<dbReference type="InterPro" id="IPR048368">
    <property type="entry name" value="COG6_N"/>
</dbReference>
<feature type="compositionally biased region" description="Low complexity" evidence="11">
    <location>
        <begin position="46"/>
        <end position="55"/>
    </location>
</feature>
<organism evidence="14 15">
    <name type="scientific">Porcisia hertigi</name>
    <dbReference type="NCBI Taxonomy" id="2761500"/>
    <lineage>
        <taxon>Eukaryota</taxon>
        <taxon>Discoba</taxon>
        <taxon>Euglenozoa</taxon>
        <taxon>Kinetoplastea</taxon>
        <taxon>Metakinetoplastina</taxon>
        <taxon>Trypanosomatida</taxon>
        <taxon>Trypanosomatidae</taxon>
        <taxon>Leishmaniinae</taxon>
        <taxon>Porcisia</taxon>
    </lineage>
</organism>
<keyword evidence="15" id="KW-1185">Reference proteome</keyword>
<evidence type="ECO:0000256" key="10">
    <source>
        <dbReference type="SAM" id="Coils"/>
    </source>
</evidence>
<sequence>MSQSSSLCGGGGTGPSSLQAASTQPPSAVLEKRSADTICPTPTAPPLSAASTSAKNSATQRKVAKLLDIKSSSDIKDLASYVDNILPGYFYCLGDSDKDDYSSVEASTTINRSPPPVSSTAASSCVKSTTSTALRSALDRRTIDVHKRFLKEFTAVYESYRRVAAQVNELESKCSSLEKTMNTTEGRHSKEVENFFYQIHIHQAELQMVQSHEKEVEEFRKHHDFGPDEQRILEEGPVDMTFLKVLERARQVHQRSNDLMQSLEYHQGAATVMESTHGAIARATEKIARHLLATAGVVGSRDLGVVTVSAAAGGFGSIAGDVPEVTGFQLQCVRLLYEENPLLHDKFLDEVARLRRASVLRRYFHLLTTGSANTSTSLYQSGGQPSVHDDDAGSKPGRDEAGMGTRPLEAELNNPTYFFSSLCAWLHQTIVEEQDFLHNFFVSDELGVGRERQRAQATTTVTPFASVSTQGGSETTRPAREMERQQALLDNVFEGVCKHVRAALDNVLERLGRTGAALGAVAGGLGGGDGGGGRGNTAHVDSTGSLAPPKGSRSLTRGLSRLFTAATGRSLAAAFRGSGQEEAHTLPQRYAGVTTRAQQEAAASSVLNAPLQAIQACVTLVALFEYYSATTFKPLLGGGSALTRLIREVAPEQTRELFQRLLRVLSTHLLDSTAGIISRTATLRRLASSDALKHAANPGDAQSASPLPGECSADTRTDPPSTYVLDFLVAFTYGSDANEGGTLSMESESALPHDSEIGMAMSSSTIPAAATTTRFRQANDGQLQRRSAHDLQRVLSQLILPPSPEITAYCAVVHSVLRDTARQAELLGAIAEQQHAGVAQGYSSTDQTADSNPGAAPLATHTLVTSFVLELLQSLLKTAHSVEADGPLRMHLDDPCRAIVEYNVLYQLRSLLEQHATVLGALFSGSSPEDQEAKRALECIQTECVTTMAALRQRLLSAWAHAVKLFYFPVSTEAVVSAFSGSAAAEADEQRLMTLKKDVRRVLKQFVNVYNTVASLGRLPEPVPLLLALSGSDDVCEEVRKNVTLSIVEGVYPAEFKVLLSLPPTEEVIAVRTEMAPQNLISLVDLSSTAPATAV</sequence>
<dbReference type="EMBL" id="JAFJZO010000034">
    <property type="protein sequence ID" value="KAG5493802.1"/>
    <property type="molecule type" value="Genomic_DNA"/>
</dbReference>
<dbReference type="InterPro" id="IPR010490">
    <property type="entry name" value="COG6"/>
</dbReference>
<keyword evidence="7 9" id="KW-0472">Membrane</keyword>
<evidence type="ECO:0000256" key="2">
    <source>
        <dbReference type="ARBA" id="ARBA00011023"/>
    </source>
</evidence>
<protein>
    <recommendedName>
        <fullName evidence="3 9">Conserved oligomeric Golgi complex subunit 6</fullName>
        <shortName evidence="9">COG complex subunit 6</shortName>
    </recommendedName>
    <alternativeName>
        <fullName evidence="8 9">Component of oligomeric Golgi complex 6</fullName>
    </alternativeName>
</protein>
<dbReference type="PANTHER" id="PTHR21506">
    <property type="entry name" value="COMPONENT OF OLIGOMERIC GOLGI COMPLEX 6"/>
    <property type="match status" value="1"/>
</dbReference>
<dbReference type="GeneID" id="94287757"/>
<comment type="subcellular location">
    <subcellularLocation>
        <location evidence="1 9">Golgi apparatus membrane</location>
        <topology evidence="1 9">Peripheral membrane protein</topology>
    </subcellularLocation>
</comment>
<evidence type="ECO:0000259" key="12">
    <source>
        <dbReference type="Pfam" id="PF06419"/>
    </source>
</evidence>
<comment type="similarity">
    <text evidence="2 9">Belongs to the COG6 family.</text>
</comment>
<evidence type="ECO:0000313" key="15">
    <source>
        <dbReference type="Proteomes" id="UP000674318"/>
    </source>
</evidence>
<dbReference type="KEGG" id="phet:94287757"/>
<feature type="region of interest" description="Disordered" evidence="11">
    <location>
        <begin position="455"/>
        <end position="478"/>
    </location>
</feature>
<dbReference type="PANTHER" id="PTHR21506:SF0">
    <property type="entry name" value="CONSERVED OLIGOMERIC GOLGI COMPLEX SUBUNIT 6"/>
    <property type="match status" value="1"/>
</dbReference>
<evidence type="ECO:0000256" key="3">
    <source>
        <dbReference type="ARBA" id="ARBA00020973"/>
    </source>
</evidence>
<evidence type="ECO:0000256" key="11">
    <source>
        <dbReference type="SAM" id="MobiDB-lite"/>
    </source>
</evidence>
<accession>A0A836HWJ7</accession>
<feature type="compositionally biased region" description="Polar residues" evidence="11">
    <location>
        <begin position="15"/>
        <end position="26"/>
    </location>
</feature>
<feature type="coiled-coil region" evidence="10">
    <location>
        <begin position="160"/>
        <end position="187"/>
    </location>
</feature>
<comment type="subunit">
    <text evidence="9">Component of the conserved oligomeric Golgi complex.</text>
</comment>
<reference evidence="14 15" key="1">
    <citation type="submission" date="2021-02" db="EMBL/GenBank/DDBJ databases">
        <title>Porcisia hertigi Genome sequencing and assembly.</title>
        <authorList>
            <person name="Almutairi H."/>
            <person name="Gatherer D."/>
        </authorList>
    </citation>
    <scope>NUCLEOTIDE SEQUENCE [LARGE SCALE GENOMIC DNA]</scope>
    <source>
        <strain evidence="14 15">C119</strain>
    </source>
</reference>
<evidence type="ECO:0000256" key="1">
    <source>
        <dbReference type="ARBA" id="ARBA00004395"/>
    </source>
</evidence>
<keyword evidence="10" id="KW-0175">Coiled coil</keyword>
<dbReference type="GO" id="GO:0000139">
    <property type="term" value="C:Golgi membrane"/>
    <property type="evidence" value="ECO:0007669"/>
    <property type="project" value="UniProtKB-SubCell"/>
</dbReference>
<keyword evidence="5 9" id="KW-0653">Protein transport</keyword>
<dbReference type="Pfam" id="PF06419">
    <property type="entry name" value="COG6_N"/>
    <property type="match status" value="1"/>
</dbReference>
<feature type="compositionally biased region" description="Polar residues" evidence="11">
    <location>
        <begin position="375"/>
        <end position="384"/>
    </location>
</feature>
<dbReference type="GO" id="GO:0015031">
    <property type="term" value="P:protein transport"/>
    <property type="evidence" value="ECO:0007669"/>
    <property type="project" value="UniProtKB-KW"/>
</dbReference>
<evidence type="ECO:0000256" key="5">
    <source>
        <dbReference type="ARBA" id="ARBA00022927"/>
    </source>
</evidence>
<evidence type="ECO:0000256" key="7">
    <source>
        <dbReference type="ARBA" id="ARBA00023136"/>
    </source>
</evidence>
<comment type="caution">
    <text evidence="14">The sequence shown here is derived from an EMBL/GenBank/DDBJ whole genome shotgun (WGS) entry which is preliminary data.</text>
</comment>
<dbReference type="Pfam" id="PF20653">
    <property type="entry name" value="COG6_C"/>
    <property type="match status" value="1"/>
</dbReference>
<dbReference type="RefSeq" id="XP_067753837.1">
    <property type="nucleotide sequence ID" value="XM_067897680.1"/>
</dbReference>
<dbReference type="OrthoDB" id="272987at2759"/>
<evidence type="ECO:0000259" key="13">
    <source>
        <dbReference type="Pfam" id="PF20653"/>
    </source>
</evidence>
<evidence type="ECO:0000256" key="9">
    <source>
        <dbReference type="RuleBase" id="RU365075"/>
    </source>
</evidence>
<dbReference type="SMART" id="SM01087">
    <property type="entry name" value="COG6"/>
    <property type="match status" value="1"/>
</dbReference>
<evidence type="ECO:0000256" key="8">
    <source>
        <dbReference type="ARBA" id="ARBA00031348"/>
    </source>
</evidence>
<feature type="compositionally biased region" description="Basic and acidic residues" evidence="11">
    <location>
        <begin position="387"/>
        <end position="401"/>
    </location>
</feature>
<gene>
    <name evidence="14" type="ORF">JKF63_01634</name>
</gene>
<dbReference type="AlphaFoldDB" id="A0A836HWJ7"/>
<dbReference type="Proteomes" id="UP000674318">
    <property type="component" value="Unassembled WGS sequence"/>
</dbReference>